<reference evidence="2" key="1">
    <citation type="journal article" date="2018" name="BMC Genomics">
        <title>Genomic insights into host adaptation between the wheat stripe rust pathogen (Puccinia striiformis f. sp. tritici) and the barley stripe rust pathogen (Puccinia striiformis f. sp. hordei).</title>
        <authorList>
            <person name="Xia C."/>
            <person name="Wang M."/>
            <person name="Yin C."/>
            <person name="Cornejo O.E."/>
            <person name="Hulbert S.H."/>
            <person name="Chen X."/>
        </authorList>
    </citation>
    <scope>NUCLEOTIDE SEQUENCE [LARGE SCALE GENOMIC DNA]</scope>
    <source>
        <strain evidence="2">93-210</strain>
    </source>
</reference>
<protein>
    <submittedName>
        <fullName evidence="1">Uncharacterized protein</fullName>
    </submittedName>
</protein>
<keyword evidence="2" id="KW-1185">Reference proteome</keyword>
<accession>A0ACC0E0Y3</accession>
<evidence type="ECO:0000313" key="1">
    <source>
        <dbReference type="EMBL" id="KAI7943484.1"/>
    </source>
</evidence>
<dbReference type="EMBL" id="CM045875">
    <property type="protein sequence ID" value="KAI7943484.1"/>
    <property type="molecule type" value="Genomic_DNA"/>
</dbReference>
<name>A0ACC0E0Y3_9BASI</name>
<evidence type="ECO:0000313" key="2">
    <source>
        <dbReference type="Proteomes" id="UP001060170"/>
    </source>
</evidence>
<reference evidence="2" key="2">
    <citation type="journal article" date="2018" name="Mol. Plant Microbe Interact.">
        <title>Genome sequence resources for the wheat stripe rust pathogen (Puccinia striiformis f. sp. tritici) and the barley stripe rust pathogen (Puccinia striiformis f. sp. hordei).</title>
        <authorList>
            <person name="Xia C."/>
            <person name="Wang M."/>
            <person name="Yin C."/>
            <person name="Cornejo O.E."/>
            <person name="Hulbert S.H."/>
            <person name="Chen X."/>
        </authorList>
    </citation>
    <scope>NUCLEOTIDE SEQUENCE [LARGE SCALE GENOMIC DNA]</scope>
    <source>
        <strain evidence="2">93-210</strain>
    </source>
</reference>
<comment type="caution">
    <text evidence="1">The sequence shown here is derived from an EMBL/GenBank/DDBJ whole genome shotgun (WGS) entry which is preliminary data.</text>
</comment>
<proteinExistence type="predicted"/>
<sequence length="74" mass="8247">MGRRRVTGAHRGANESTRAEEGIILMSDHRLPVIEDLAVKHLTLKTQFAVLILVSSCVSYDTIALRMSVSVRLR</sequence>
<organism evidence="1 2">
    <name type="scientific">Puccinia striiformis f. sp. tritici</name>
    <dbReference type="NCBI Taxonomy" id="168172"/>
    <lineage>
        <taxon>Eukaryota</taxon>
        <taxon>Fungi</taxon>
        <taxon>Dikarya</taxon>
        <taxon>Basidiomycota</taxon>
        <taxon>Pucciniomycotina</taxon>
        <taxon>Pucciniomycetes</taxon>
        <taxon>Pucciniales</taxon>
        <taxon>Pucciniaceae</taxon>
        <taxon>Puccinia</taxon>
    </lineage>
</organism>
<reference evidence="1 2" key="3">
    <citation type="journal article" date="2022" name="Microbiol. Spectr.">
        <title>Folding features and dynamics of 3D genome architecture in plant fungal pathogens.</title>
        <authorList>
            <person name="Xia C."/>
        </authorList>
    </citation>
    <scope>NUCLEOTIDE SEQUENCE [LARGE SCALE GENOMIC DNA]</scope>
    <source>
        <strain evidence="1 2">93-210</strain>
    </source>
</reference>
<gene>
    <name evidence="1" type="ORF">MJO28_011012</name>
</gene>
<dbReference type="Proteomes" id="UP001060170">
    <property type="component" value="Chromosome 11"/>
</dbReference>